<evidence type="ECO:0000313" key="2">
    <source>
        <dbReference type="EMBL" id="TGJ77002.1"/>
    </source>
</evidence>
<reference evidence="2 3" key="1">
    <citation type="submission" date="2019-04" db="EMBL/GenBank/DDBJ databases">
        <authorList>
            <person name="Poehlein A."/>
            <person name="Bengelsdorf F.R."/>
            <person name="Duerre P."/>
            <person name="Daniel R."/>
        </authorList>
    </citation>
    <scope>NUCLEOTIDE SEQUENCE [LARGE SCALE GENOMIC DNA]</scope>
    <source>
        <strain evidence="2 3">BS-1</strain>
    </source>
</reference>
<name>A0A4Z0YJF7_9FIRM</name>
<protein>
    <recommendedName>
        <fullName evidence="4">DUF4321 domain-containing protein</fullName>
    </recommendedName>
</protein>
<dbReference type="RefSeq" id="WP_135658551.1">
    <property type="nucleotide sequence ID" value="NZ_SRMQ01000003.1"/>
</dbReference>
<organism evidence="2 3">
    <name type="scientific">Caproiciproducens galactitolivorans</name>
    <dbReference type="NCBI Taxonomy" id="642589"/>
    <lineage>
        <taxon>Bacteria</taxon>
        <taxon>Bacillati</taxon>
        <taxon>Bacillota</taxon>
        <taxon>Clostridia</taxon>
        <taxon>Eubacteriales</taxon>
        <taxon>Acutalibacteraceae</taxon>
        <taxon>Caproiciproducens</taxon>
    </lineage>
</organism>
<dbReference type="AlphaFoldDB" id="A0A4Z0YJF7"/>
<evidence type="ECO:0000256" key="1">
    <source>
        <dbReference type="SAM" id="Phobius"/>
    </source>
</evidence>
<keyword evidence="3" id="KW-1185">Reference proteome</keyword>
<keyword evidence="1" id="KW-0472">Membrane</keyword>
<evidence type="ECO:0000313" key="3">
    <source>
        <dbReference type="Proteomes" id="UP000297714"/>
    </source>
</evidence>
<accession>A0A4Z0YJF7</accession>
<keyword evidence="1" id="KW-0812">Transmembrane</keyword>
<gene>
    <name evidence="2" type="ORF">CAGA_10760</name>
</gene>
<dbReference type="OrthoDB" id="1862412at2"/>
<dbReference type="InterPro" id="IPR025470">
    <property type="entry name" value="DUF4321"/>
</dbReference>
<keyword evidence="1" id="KW-1133">Transmembrane helix</keyword>
<dbReference type="PROSITE" id="PS51257">
    <property type="entry name" value="PROKAR_LIPOPROTEIN"/>
    <property type="match status" value="1"/>
</dbReference>
<dbReference type="Pfam" id="PF14209">
    <property type="entry name" value="DUF4321"/>
    <property type="match status" value="1"/>
</dbReference>
<sequence>MKKDGIRTLLLIILLVLAVVLGQIIGTSCAGIKNVSWLGATAKFGLSPVELDLSVVKFTLGMLVSINVAQAILLLAAILAI</sequence>
<evidence type="ECO:0008006" key="4">
    <source>
        <dbReference type="Google" id="ProtNLM"/>
    </source>
</evidence>
<dbReference type="Proteomes" id="UP000297714">
    <property type="component" value="Unassembled WGS sequence"/>
</dbReference>
<feature type="transmembrane region" description="Helical" evidence="1">
    <location>
        <begin position="54"/>
        <end position="80"/>
    </location>
</feature>
<proteinExistence type="predicted"/>
<comment type="caution">
    <text evidence="2">The sequence shown here is derived from an EMBL/GenBank/DDBJ whole genome shotgun (WGS) entry which is preliminary data.</text>
</comment>
<dbReference type="EMBL" id="SRMQ01000003">
    <property type="protein sequence ID" value="TGJ77002.1"/>
    <property type="molecule type" value="Genomic_DNA"/>
</dbReference>